<protein>
    <submittedName>
        <fullName evidence="1">25686_t:CDS:1</fullName>
    </submittedName>
</protein>
<keyword evidence="2" id="KW-1185">Reference proteome</keyword>
<organism evidence="1 2">
    <name type="scientific">Dentiscutata erythropus</name>
    <dbReference type="NCBI Taxonomy" id="1348616"/>
    <lineage>
        <taxon>Eukaryota</taxon>
        <taxon>Fungi</taxon>
        <taxon>Fungi incertae sedis</taxon>
        <taxon>Mucoromycota</taxon>
        <taxon>Glomeromycotina</taxon>
        <taxon>Glomeromycetes</taxon>
        <taxon>Diversisporales</taxon>
        <taxon>Gigasporaceae</taxon>
        <taxon>Dentiscutata</taxon>
    </lineage>
</organism>
<evidence type="ECO:0000313" key="1">
    <source>
        <dbReference type="EMBL" id="CAG8541389.1"/>
    </source>
</evidence>
<dbReference type="AlphaFoldDB" id="A0A9N9FJV2"/>
<name>A0A9N9FJV2_9GLOM</name>
<comment type="caution">
    <text evidence="1">The sequence shown here is derived from an EMBL/GenBank/DDBJ whole genome shotgun (WGS) entry which is preliminary data.</text>
</comment>
<sequence length="46" mass="5830">MILYWDNQTIEKKKVYFVMQKKLKELKRRSLNKCMKESFIFRKIMN</sequence>
<gene>
    <name evidence="1" type="ORF">DERYTH_LOCUS4820</name>
</gene>
<dbReference type="Proteomes" id="UP000789405">
    <property type="component" value="Unassembled WGS sequence"/>
</dbReference>
<proteinExistence type="predicted"/>
<evidence type="ECO:0000313" key="2">
    <source>
        <dbReference type="Proteomes" id="UP000789405"/>
    </source>
</evidence>
<accession>A0A9N9FJV2</accession>
<dbReference type="EMBL" id="CAJVPY010001909">
    <property type="protein sequence ID" value="CAG8541389.1"/>
    <property type="molecule type" value="Genomic_DNA"/>
</dbReference>
<reference evidence="1" key="1">
    <citation type="submission" date="2021-06" db="EMBL/GenBank/DDBJ databases">
        <authorList>
            <person name="Kallberg Y."/>
            <person name="Tangrot J."/>
            <person name="Rosling A."/>
        </authorList>
    </citation>
    <scope>NUCLEOTIDE SEQUENCE</scope>
    <source>
        <strain evidence="1">MA453B</strain>
    </source>
</reference>